<gene>
    <name evidence="1" type="ORF">SAMN04489859_103034</name>
</gene>
<evidence type="ECO:0000313" key="1">
    <source>
        <dbReference type="EMBL" id="SEO04013.1"/>
    </source>
</evidence>
<sequence length="377" mass="42405">MSRTGTLDADHRALEDEATARAFFAQTRRVADLLPAALAGMVRDGLFSRIETEIIGGYLDALKVTLDALAMKYLIAGRIEGPLRRHVTIDIHESGLPVWSEIAQTAADAAQAAEELARSPSARSIRDDMIRQIVGDLTIPTRLQYAMSQRLYYEMLQQGGLFWPQMHPQGYWLSGSERQRRRWLLHWAVYDSQLNVPVLYLMDVDDSGRRPLTDDARRWPEVRAHLLAQSVTSLQLVTIAQGFDRDFDRLHPRRLRRIVLGPIYSQGFTMQEGPIRQVLENAAAPAGEDWTMAMTIEDLQSERATLESSGLFGVTERQIFRLDPLNQGGAGQGASSVTRVLVLPQRPYQALVALSPQGLRDIRKYVPGPDGQMRSYR</sequence>
<reference evidence="1 2" key="1">
    <citation type="submission" date="2016-10" db="EMBL/GenBank/DDBJ databases">
        <authorList>
            <person name="de Groot N.N."/>
        </authorList>
    </citation>
    <scope>NUCLEOTIDE SEQUENCE [LARGE SCALE GENOMIC DNA]</scope>
    <source>
        <strain evidence="1 2">DSM 8512</strain>
    </source>
</reference>
<evidence type="ECO:0000313" key="2">
    <source>
        <dbReference type="Proteomes" id="UP000199054"/>
    </source>
</evidence>
<protein>
    <submittedName>
        <fullName evidence="1">Uncharacterized protein</fullName>
    </submittedName>
</protein>
<dbReference type="AlphaFoldDB" id="A0A1H8LG18"/>
<organism evidence="1 2">
    <name type="scientific">Paracoccus alcaliphilus</name>
    <dbReference type="NCBI Taxonomy" id="34002"/>
    <lineage>
        <taxon>Bacteria</taxon>
        <taxon>Pseudomonadati</taxon>
        <taxon>Pseudomonadota</taxon>
        <taxon>Alphaproteobacteria</taxon>
        <taxon>Rhodobacterales</taxon>
        <taxon>Paracoccaceae</taxon>
        <taxon>Paracoccus</taxon>
    </lineage>
</organism>
<accession>A0A1H8LG18</accession>
<dbReference type="Proteomes" id="UP000199054">
    <property type="component" value="Unassembled WGS sequence"/>
</dbReference>
<name>A0A1H8LG18_9RHOB</name>
<proteinExistence type="predicted"/>
<dbReference type="STRING" id="34002.SAMN04489859_103034"/>
<dbReference type="EMBL" id="FODE01000030">
    <property type="protein sequence ID" value="SEO04013.1"/>
    <property type="molecule type" value="Genomic_DNA"/>
</dbReference>
<dbReference type="OrthoDB" id="6140227at2"/>
<keyword evidence="2" id="KW-1185">Reference proteome</keyword>
<dbReference type="RefSeq" id="WP_090615225.1">
    <property type="nucleotide sequence ID" value="NZ_CP067124.1"/>
</dbReference>